<dbReference type="OrthoDB" id="3941926at2759"/>
<feature type="region of interest" description="Disordered" evidence="1">
    <location>
        <begin position="393"/>
        <end position="548"/>
    </location>
</feature>
<dbReference type="Proteomes" id="UP000800092">
    <property type="component" value="Unassembled WGS sequence"/>
</dbReference>
<dbReference type="AlphaFoldDB" id="A0A6A6HJQ8"/>
<feature type="compositionally biased region" description="Polar residues" evidence="1">
    <location>
        <begin position="755"/>
        <end position="764"/>
    </location>
</feature>
<evidence type="ECO:0000313" key="3">
    <source>
        <dbReference type="Proteomes" id="UP000800092"/>
    </source>
</evidence>
<feature type="compositionally biased region" description="Basic and acidic residues" evidence="1">
    <location>
        <begin position="669"/>
        <end position="679"/>
    </location>
</feature>
<feature type="compositionally biased region" description="Low complexity" evidence="1">
    <location>
        <begin position="459"/>
        <end position="473"/>
    </location>
</feature>
<feature type="compositionally biased region" description="Low complexity" evidence="1">
    <location>
        <begin position="46"/>
        <end position="56"/>
    </location>
</feature>
<gene>
    <name evidence="2" type="ORF">EV356DRAFT_509602</name>
</gene>
<organism evidence="2 3">
    <name type="scientific">Viridothelium virens</name>
    <name type="common">Speckled blister lichen</name>
    <name type="synonym">Trypethelium virens</name>
    <dbReference type="NCBI Taxonomy" id="1048519"/>
    <lineage>
        <taxon>Eukaryota</taxon>
        <taxon>Fungi</taxon>
        <taxon>Dikarya</taxon>
        <taxon>Ascomycota</taxon>
        <taxon>Pezizomycotina</taxon>
        <taxon>Dothideomycetes</taxon>
        <taxon>Dothideomycetes incertae sedis</taxon>
        <taxon>Trypetheliales</taxon>
        <taxon>Trypetheliaceae</taxon>
        <taxon>Viridothelium</taxon>
    </lineage>
</organism>
<feature type="region of interest" description="Disordered" evidence="1">
    <location>
        <begin position="896"/>
        <end position="986"/>
    </location>
</feature>
<feature type="compositionally biased region" description="Polar residues" evidence="1">
    <location>
        <begin position="654"/>
        <end position="666"/>
    </location>
</feature>
<feature type="compositionally biased region" description="Low complexity" evidence="1">
    <location>
        <begin position="858"/>
        <end position="867"/>
    </location>
</feature>
<feature type="compositionally biased region" description="Basic and acidic residues" evidence="1">
    <location>
        <begin position="475"/>
        <end position="492"/>
    </location>
</feature>
<evidence type="ECO:0000256" key="1">
    <source>
        <dbReference type="SAM" id="MobiDB-lite"/>
    </source>
</evidence>
<feature type="compositionally biased region" description="Basic residues" evidence="1">
    <location>
        <begin position="724"/>
        <end position="737"/>
    </location>
</feature>
<feature type="region of interest" description="Disordered" evidence="1">
    <location>
        <begin position="581"/>
        <end position="768"/>
    </location>
</feature>
<feature type="compositionally biased region" description="Polar residues" evidence="1">
    <location>
        <begin position="497"/>
        <end position="519"/>
    </location>
</feature>
<feature type="region of interest" description="Disordered" evidence="1">
    <location>
        <begin position="16"/>
        <end position="243"/>
    </location>
</feature>
<feature type="compositionally biased region" description="Basic residues" evidence="1">
    <location>
        <begin position="432"/>
        <end position="445"/>
    </location>
</feature>
<reference evidence="2" key="1">
    <citation type="journal article" date="2020" name="Stud. Mycol.">
        <title>101 Dothideomycetes genomes: a test case for predicting lifestyles and emergence of pathogens.</title>
        <authorList>
            <person name="Haridas S."/>
            <person name="Albert R."/>
            <person name="Binder M."/>
            <person name="Bloem J."/>
            <person name="Labutti K."/>
            <person name="Salamov A."/>
            <person name="Andreopoulos B."/>
            <person name="Baker S."/>
            <person name="Barry K."/>
            <person name="Bills G."/>
            <person name="Bluhm B."/>
            <person name="Cannon C."/>
            <person name="Castanera R."/>
            <person name="Culley D."/>
            <person name="Daum C."/>
            <person name="Ezra D."/>
            <person name="Gonzalez J."/>
            <person name="Henrissat B."/>
            <person name="Kuo A."/>
            <person name="Liang C."/>
            <person name="Lipzen A."/>
            <person name="Lutzoni F."/>
            <person name="Magnuson J."/>
            <person name="Mondo S."/>
            <person name="Nolan M."/>
            <person name="Ohm R."/>
            <person name="Pangilinan J."/>
            <person name="Park H.-J."/>
            <person name="Ramirez L."/>
            <person name="Alfaro M."/>
            <person name="Sun H."/>
            <person name="Tritt A."/>
            <person name="Yoshinaga Y."/>
            <person name="Zwiers L.-H."/>
            <person name="Turgeon B."/>
            <person name="Goodwin S."/>
            <person name="Spatafora J."/>
            <person name="Crous P."/>
            <person name="Grigoriev I."/>
        </authorList>
    </citation>
    <scope>NUCLEOTIDE SEQUENCE</scope>
    <source>
        <strain evidence="2">Tuck. ex Michener</strain>
    </source>
</reference>
<feature type="compositionally biased region" description="Polar residues" evidence="1">
    <location>
        <begin position="96"/>
        <end position="112"/>
    </location>
</feature>
<protein>
    <submittedName>
        <fullName evidence="2">Uncharacterized protein</fullName>
    </submittedName>
</protein>
<keyword evidence="3" id="KW-1185">Reference proteome</keyword>
<feature type="compositionally biased region" description="Basic and acidic residues" evidence="1">
    <location>
        <begin position="113"/>
        <end position="122"/>
    </location>
</feature>
<feature type="compositionally biased region" description="Polar residues" evidence="1">
    <location>
        <begin position="33"/>
        <end position="42"/>
    </location>
</feature>
<sequence>MPPEVYAAQYQISMREGLSTLPPPGSPWLGRRLSSSFQQGRESNYRRSFGSSGRRASFGRHSRVEEQKTREGYRRYSPQDARSGDLHGSQIVMNKLSISEDVNQEPNTTEPTNSDKLKESTRSSKSSGGVTPKRKKKGRLGNESFTQSPTKTIRQETSGCTSDTVTSSQSSRDQGNLSKGPGSGIIADPGATAIVEEPLSIPEENDPDLTNSTTEDENVPSSFGPVDYESKLKGEPTIPWSSGDITIQELRASSTEISHTAESEDSPFALSKTPTRMTETLKHGATAQITGQMVASSTIAPAESEMRDTRAESRVDKAVFAVDTGAGLIDAASNIQVEHASQPTSETQFTSLELGKELFQASRVDFEPADVPMQRKTNSGVVSSKKIVGTGLEVTAPQPKANPLVHKQGPAQTESLSPFGRKKPVKQQAKKESKKKNKLKGKGKGKAQLSAPTAPSDPVSESSRGSRAVSSDSYHTADEPDNDRFEDGKSDDAVLQGDSSDTLQGDVSGTTSGLQTATDVGSPALSVAGRQDSMFATDPEPPDNIEDGAGVMSSAVAMAVQLHDRGRDEITEKVLATVTNVLAASRDESPKTESGGGQDYQNDPSSTTGSRGEPHPLLHHVPHAATSEAQKAEPPSTYTGSPHSHDSSPESSGVVITTVQPSTSMPVVSEKRRPPRLELSDITNLSSASGKAPAKEAARNTSPSVQRSPPPNPGTEETATTPPQKKKRNTQKKKKKQRVSEESETSKTEGSPGSAQYSVPSTSYPPLHHAASTTVVGIWSASATKSLQPSANTEKATVSEGLASLDTAKSVQGYSSQKSPTISEERGKDQQQSIQGEYEESVGKVQKQSLEEQGSRPSVTTSESSTVEIEETFEPLGNISGTRVLTDEVYAADPIRSEDTIYGEQTGRSEEMCVSGMEKKKNNPWATSPMIPKVPFHAIQADDEAKKEEEKAEKLRTKGQKGKESAAEVAVEEKSEMEREITGTAQEAEWTKVEKGKAPAKKLYKGWETQNQDGKI</sequence>
<feature type="compositionally biased region" description="Basic and acidic residues" evidence="1">
    <location>
        <begin position="738"/>
        <end position="747"/>
    </location>
</feature>
<feature type="compositionally biased region" description="Basic and acidic residues" evidence="1">
    <location>
        <begin position="943"/>
        <end position="981"/>
    </location>
</feature>
<feature type="compositionally biased region" description="Polar residues" evidence="1">
    <location>
        <begin position="143"/>
        <end position="177"/>
    </location>
</feature>
<proteinExistence type="predicted"/>
<accession>A0A6A6HJQ8</accession>
<feature type="compositionally biased region" description="Basic and acidic residues" evidence="1">
    <location>
        <begin position="907"/>
        <end position="921"/>
    </location>
</feature>
<feature type="compositionally biased region" description="Polar residues" evidence="1">
    <location>
        <begin position="785"/>
        <end position="796"/>
    </location>
</feature>
<dbReference type="EMBL" id="ML991778">
    <property type="protein sequence ID" value="KAF2237753.1"/>
    <property type="molecule type" value="Genomic_DNA"/>
</dbReference>
<name>A0A6A6HJQ8_VIRVR</name>
<feature type="compositionally biased region" description="Polar residues" evidence="1">
    <location>
        <begin position="599"/>
        <end position="610"/>
    </location>
</feature>
<feature type="region of interest" description="Disordered" evidence="1">
    <location>
        <begin position="785"/>
        <end position="880"/>
    </location>
</feature>
<feature type="compositionally biased region" description="Basic and acidic residues" evidence="1">
    <location>
        <begin position="62"/>
        <end position="74"/>
    </location>
</feature>
<feature type="compositionally biased region" description="Polar residues" evidence="1">
    <location>
        <begin position="807"/>
        <end position="822"/>
    </location>
</feature>
<evidence type="ECO:0000313" key="2">
    <source>
        <dbReference type="EMBL" id="KAF2237753.1"/>
    </source>
</evidence>